<dbReference type="Pfam" id="PF00005">
    <property type="entry name" value="ABC_tran"/>
    <property type="match status" value="2"/>
</dbReference>
<feature type="transmembrane region" description="Helical" evidence="12">
    <location>
        <begin position="85"/>
        <end position="103"/>
    </location>
</feature>
<dbReference type="SUPFAM" id="SSF52540">
    <property type="entry name" value="P-loop containing nucleoside triphosphate hydrolases"/>
    <property type="match status" value="2"/>
</dbReference>
<dbReference type="CDD" id="cd18579">
    <property type="entry name" value="ABC_6TM_ABCC_D1"/>
    <property type="match status" value="1"/>
</dbReference>
<dbReference type="InterPro" id="IPR003439">
    <property type="entry name" value="ABC_transporter-like_ATP-bd"/>
</dbReference>
<accession>A0AAN6YFI9</accession>
<keyword evidence="5 12" id="KW-0812">Transmembrane</keyword>
<keyword evidence="10" id="KW-0325">Glycoprotein</keyword>
<dbReference type="InterPro" id="IPR017871">
    <property type="entry name" value="ABC_transporter-like_CS"/>
</dbReference>
<dbReference type="GO" id="GO:0016887">
    <property type="term" value="F:ATP hydrolysis activity"/>
    <property type="evidence" value="ECO:0007669"/>
    <property type="project" value="InterPro"/>
</dbReference>
<evidence type="ECO:0000256" key="4">
    <source>
        <dbReference type="ARBA" id="ARBA00022475"/>
    </source>
</evidence>
<reference evidence="15" key="1">
    <citation type="journal article" date="2023" name="Mol. Phylogenet. Evol.">
        <title>Genome-scale phylogeny and comparative genomics of the fungal order Sordariales.</title>
        <authorList>
            <person name="Hensen N."/>
            <person name="Bonometti L."/>
            <person name="Westerberg I."/>
            <person name="Brannstrom I.O."/>
            <person name="Guillou S."/>
            <person name="Cros-Aarteil S."/>
            <person name="Calhoun S."/>
            <person name="Haridas S."/>
            <person name="Kuo A."/>
            <person name="Mondo S."/>
            <person name="Pangilinan J."/>
            <person name="Riley R."/>
            <person name="LaButti K."/>
            <person name="Andreopoulos B."/>
            <person name="Lipzen A."/>
            <person name="Chen C."/>
            <person name="Yan M."/>
            <person name="Daum C."/>
            <person name="Ng V."/>
            <person name="Clum A."/>
            <person name="Steindorff A."/>
            <person name="Ohm R.A."/>
            <person name="Martin F."/>
            <person name="Silar P."/>
            <person name="Natvig D.O."/>
            <person name="Lalanne C."/>
            <person name="Gautier V."/>
            <person name="Ament-Velasquez S.L."/>
            <person name="Kruys A."/>
            <person name="Hutchinson M.I."/>
            <person name="Powell A.J."/>
            <person name="Barry K."/>
            <person name="Miller A.N."/>
            <person name="Grigoriev I.V."/>
            <person name="Debuchy R."/>
            <person name="Gladieux P."/>
            <person name="Hiltunen Thoren M."/>
            <person name="Johannesson H."/>
        </authorList>
    </citation>
    <scope>NUCLEOTIDE SEQUENCE</scope>
    <source>
        <strain evidence="15">PSN293</strain>
    </source>
</reference>
<dbReference type="PROSITE" id="PS00211">
    <property type="entry name" value="ABC_TRANSPORTER_1"/>
    <property type="match status" value="2"/>
</dbReference>
<dbReference type="GO" id="GO:0005886">
    <property type="term" value="C:plasma membrane"/>
    <property type="evidence" value="ECO:0007669"/>
    <property type="project" value="UniProtKB-SubCell"/>
</dbReference>
<evidence type="ECO:0000256" key="11">
    <source>
        <dbReference type="SAM" id="MobiDB-lite"/>
    </source>
</evidence>
<comment type="caution">
    <text evidence="15">The sequence shown here is derived from an EMBL/GenBank/DDBJ whole genome shotgun (WGS) entry which is preliminary data.</text>
</comment>
<dbReference type="Pfam" id="PF00664">
    <property type="entry name" value="ABC_membrane"/>
    <property type="match status" value="2"/>
</dbReference>
<dbReference type="InterPro" id="IPR044726">
    <property type="entry name" value="ABCC_6TM_D2"/>
</dbReference>
<feature type="domain" description="ABC transporter" evidence="13">
    <location>
        <begin position="1108"/>
        <end position="1345"/>
    </location>
</feature>
<feature type="compositionally biased region" description="Basic and acidic residues" evidence="11">
    <location>
        <begin position="1069"/>
        <end position="1080"/>
    </location>
</feature>
<feature type="transmembrane region" description="Helical" evidence="12">
    <location>
        <begin position="44"/>
        <end position="65"/>
    </location>
</feature>
<feature type="domain" description="ABC transporter" evidence="13">
    <location>
        <begin position="557"/>
        <end position="788"/>
    </location>
</feature>
<feature type="domain" description="ABC transmembrane type-1" evidence="14">
    <location>
        <begin position="244"/>
        <end position="521"/>
    </location>
</feature>
<feature type="transmembrane region" description="Helical" evidence="12">
    <location>
        <begin position="458"/>
        <end position="481"/>
    </location>
</feature>
<keyword evidence="7" id="KW-0067">ATP-binding</keyword>
<evidence type="ECO:0000256" key="1">
    <source>
        <dbReference type="ARBA" id="ARBA00004651"/>
    </source>
</evidence>
<dbReference type="FunFam" id="3.40.50.300:FF:002145">
    <property type="entry name" value="ABC transporter (MsbA subfamily)"/>
    <property type="match status" value="1"/>
</dbReference>
<evidence type="ECO:0000256" key="5">
    <source>
        <dbReference type="ARBA" id="ARBA00022692"/>
    </source>
</evidence>
<evidence type="ECO:0000313" key="16">
    <source>
        <dbReference type="Proteomes" id="UP001301769"/>
    </source>
</evidence>
<feature type="transmembrane region" description="Helical" evidence="12">
    <location>
        <begin position="995"/>
        <end position="1015"/>
    </location>
</feature>
<gene>
    <name evidence="15" type="ORF">QBC37DRAFT_471251</name>
</gene>
<organism evidence="15 16">
    <name type="scientific">Rhypophila decipiens</name>
    <dbReference type="NCBI Taxonomy" id="261697"/>
    <lineage>
        <taxon>Eukaryota</taxon>
        <taxon>Fungi</taxon>
        <taxon>Dikarya</taxon>
        <taxon>Ascomycota</taxon>
        <taxon>Pezizomycotina</taxon>
        <taxon>Sordariomycetes</taxon>
        <taxon>Sordariomycetidae</taxon>
        <taxon>Sordariales</taxon>
        <taxon>Naviculisporaceae</taxon>
        <taxon>Rhypophila</taxon>
    </lineage>
</organism>
<name>A0AAN6YFI9_9PEZI</name>
<evidence type="ECO:0000256" key="9">
    <source>
        <dbReference type="ARBA" id="ARBA00023136"/>
    </source>
</evidence>
<evidence type="ECO:0000259" key="14">
    <source>
        <dbReference type="PROSITE" id="PS50929"/>
    </source>
</evidence>
<dbReference type="EMBL" id="MU858066">
    <property type="protein sequence ID" value="KAK4216710.1"/>
    <property type="molecule type" value="Genomic_DNA"/>
</dbReference>
<dbReference type="InterPro" id="IPR003593">
    <property type="entry name" value="AAA+_ATPase"/>
</dbReference>
<dbReference type="InterPro" id="IPR050173">
    <property type="entry name" value="ABC_transporter_C-like"/>
</dbReference>
<feature type="transmembrane region" description="Helical" evidence="12">
    <location>
        <begin position="934"/>
        <end position="954"/>
    </location>
</feature>
<dbReference type="SMART" id="SM00382">
    <property type="entry name" value="AAA"/>
    <property type="match status" value="2"/>
</dbReference>
<feature type="compositionally biased region" description="Basic and acidic residues" evidence="11">
    <location>
        <begin position="807"/>
        <end position="816"/>
    </location>
</feature>
<protein>
    <submittedName>
        <fullName evidence="15">ABC transporter</fullName>
    </submittedName>
</protein>
<evidence type="ECO:0000256" key="6">
    <source>
        <dbReference type="ARBA" id="ARBA00022741"/>
    </source>
</evidence>
<dbReference type="PANTHER" id="PTHR24223">
    <property type="entry name" value="ATP-BINDING CASSETTE SUB-FAMILY C"/>
    <property type="match status" value="1"/>
</dbReference>
<keyword evidence="8 12" id="KW-1133">Transmembrane helix</keyword>
<keyword evidence="3" id="KW-0813">Transport</keyword>
<proteinExistence type="inferred from homology"/>
<dbReference type="FunFam" id="1.20.1560.10:FF:000055">
    <property type="entry name" value="ABC multidrug transporter (Eurofung)"/>
    <property type="match status" value="1"/>
</dbReference>
<dbReference type="InterPro" id="IPR011527">
    <property type="entry name" value="ABC1_TM_dom"/>
</dbReference>
<reference evidence="15" key="2">
    <citation type="submission" date="2023-05" db="EMBL/GenBank/DDBJ databases">
        <authorList>
            <consortium name="Lawrence Berkeley National Laboratory"/>
            <person name="Steindorff A."/>
            <person name="Hensen N."/>
            <person name="Bonometti L."/>
            <person name="Westerberg I."/>
            <person name="Brannstrom I.O."/>
            <person name="Guillou S."/>
            <person name="Cros-Aarteil S."/>
            <person name="Calhoun S."/>
            <person name="Haridas S."/>
            <person name="Kuo A."/>
            <person name="Mondo S."/>
            <person name="Pangilinan J."/>
            <person name="Riley R."/>
            <person name="Labutti K."/>
            <person name="Andreopoulos B."/>
            <person name="Lipzen A."/>
            <person name="Chen C."/>
            <person name="Yanf M."/>
            <person name="Daum C."/>
            <person name="Ng V."/>
            <person name="Clum A."/>
            <person name="Ohm R."/>
            <person name="Martin F."/>
            <person name="Silar P."/>
            <person name="Natvig D."/>
            <person name="Lalanne C."/>
            <person name="Gautier V."/>
            <person name="Ament-Velasquez S.L."/>
            <person name="Kruys A."/>
            <person name="Hutchinson M.I."/>
            <person name="Powell A.J."/>
            <person name="Barry K."/>
            <person name="Miller A.N."/>
            <person name="Grigoriev I.V."/>
            <person name="Debuchy R."/>
            <person name="Gladieux P."/>
            <person name="Thoren M.H."/>
            <person name="Johannesson H."/>
        </authorList>
    </citation>
    <scope>NUCLEOTIDE SEQUENCE</scope>
    <source>
        <strain evidence="15">PSN293</strain>
    </source>
</reference>
<dbReference type="SUPFAM" id="SSF90123">
    <property type="entry name" value="ABC transporter transmembrane region"/>
    <property type="match status" value="2"/>
</dbReference>
<dbReference type="CDD" id="cd18580">
    <property type="entry name" value="ABC_6TM_ABCC_D2"/>
    <property type="match status" value="1"/>
</dbReference>
<dbReference type="PROSITE" id="PS50929">
    <property type="entry name" value="ABC_TM1F"/>
    <property type="match status" value="2"/>
</dbReference>
<dbReference type="Proteomes" id="UP001301769">
    <property type="component" value="Unassembled WGS sequence"/>
</dbReference>
<keyword evidence="6" id="KW-0547">Nucleotide-binding</keyword>
<dbReference type="Gene3D" id="3.40.50.300">
    <property type="entry name" value="P-loop containing nucleotide triphosphate hydrolases"/>
    <property type="match status" value="2"/>
</dbReference>
<keyword evidence="9 12" id="KW-0472">Membrane</keyword>
<dbReference type="InterPro" id="IPR036640">
    <property type="entry name" value="ABC1_TM_sf"/>
</dbReference>
<keyword evidence="4" id="KW-1003">Cell membrane</keyword>
<dbReference type="InterPro" id="IPR044746">
    <property type="entry name" value="ABCC_6TM_D1"/>
</dbReference>
<dbReference type="PANTHER" id="PTHR24223:SF399">
    <property type="entry name" value="ABC TRANSPORTER ATNG"/>
    <property type="match status" value="1"/>
</dbReference>
<dbReference type="InterPro" id="IPR027417">
    <property type="entry name" value="P-loop_NTPase"/>
</dbReference>
<feature type="transmembrane region" description="Helical" evidence="12">
    <location>
        <begin position="277"/>
        <end position="300"/>
    </location>
</feature>
<comment type="similarity">
    <text evidence="2">Belongs to the ABC transporter superfamily. ABCC family. Conjugate transporter (TC 3.A.1.208) subfamily.</text>
</comment>
<feature type="domain" description="ABC transmembrane type-1" evidence="14">
    <location>
        <begin position="853"/>
        <end position="992"/>
    </location>
</feature>
<evidence type="ECO:0000256" key="12">
    <source>
        <dbReference type="SAM" id="Phobius"/>
    </source>
</evidence>
<feature type="region of interest" description="Disordered" evidence="11">
    <location>
        <begin position="790"/>
        <end position="842"/>
    </location>
</feature>
<evidence type="ECO:0000256" key="7">
    <source>
        <dbReference type="ARBA" id="ARBA00022840"/>
    </source>
</evidence>
<evidence type="ECO:0000256" key="8">
    <source>
        <dbReference type="ARBA" id="ARBA00022989"/>
    </source>
</evidence>
<dbReference type="PROSITE" id="PS50893">
    <property type="entry name" value="ABC_TRANSPORTER_2"/>
    <property type="match status" value="2"/>
</dbReference>
<feature type="transmembrane region" description="Helical" evidence="12">
    <location>
        <begin position="236"/>
        <end position="257"/>
    </location>
</feature>
<feature type="region of interest" description="Disordered" evidence="11">
    <location>
        <begin position="1061"/>
        <end position="1082"/>
    </location>
</feature>
<dbReference type="Gene3D" id="1.20.1560.10">
    <property type="entry name" value="ABC transporter type 1, transmembrane domain"/>
    <property type="match status" value="3"/>
</dbReference>
<feature type="transmembrane region" description="Helical" evidence="12">
    <location>
        <begin position="854"/>
        <end position="876"/>
    </location>
</feature>
<evidence type="ECO:0000256" key="10">
    <source>
        <dbReference type="ARBA" id="ARBA00023180"/>
    </source>
</evidence>
<dbReference type="GO" id="GO:0140359">
    <property type="term" value="F:ABC-type transporter activity"/>
    <property type="evidence" value="ECO:0007669"/>
    <property type="project" value="InterPro"/>
</dbReference>
<comment type="subcellular location">
    <subcellularLocation>
        <location evidence="1">Cell membrane</location>
        <topology evidence="1">Multi-pass membrane protein</topology>
    </subcellularLocation>
</comment>
<evidence type="ECO:0000313" key="15">
    <source>
        <dbReference type="EMBL" id="KAK4216710.1"/>
    </source>
</evidence>
<keyword evidence="16" id="KW-1185">Reference proteome</keyword>
<evidence type="ECO:0000259" key="13">
    <source>
        <dbReference type="PROSITE" id="PS50893"/>
    </source>
</evidence>
<evidence type="ECO:0000256" key="3">
    <source>
        <dbReference type="ARBA" id="ARBA00022448"/>
    </source>
</evidence>
<sequence length="1441" mass="156179">MANPSVPSQVSCDDWSLGTVQGCRGDFDFSLLTEETFLSIVPSALFLVFASARLLLAAIACSASLEVSLLVLVVHNGSNGPSSNAAAVLRVLATLTLALLSWLEHSRSPRPSTLINIYLLVSLACDAIQTRTLWLKHFDTPTSEQRRQHLEFPAIRCLAMTDEKNPKSPEERSGVLSRSLLIWVHGILAKGRKTLLSPIDLDPLREGLRTESLSNSFWSAWAKLAAALVRTLKWSLLAPIIPRLCMAGFTFCQPLLLREFLRYFAGQPTFVPVSTGYAFIVLYGVVYTGIAVSGAIYWRLVYKALVQMRGCIVSAVYEKTVLEIDASQADMDAPISLVSTDMEGIIAGVKDLHEVWANTIQAALTIWLLYRELGLACVAPAAVATTSSIGSMLLSSHADKAQVSWMEATQKRVGVMATAISGMRNVKLLGLSDTVFDVLSRLRGGELRAARQFRYIEVLTAVIAFMPLYLSPVFTLLVFVLQARVTGEHLDTVKAFVTLSLLQLMTQPLVWLFQAVPLLVASLGCIERVGKYLHGPCRRPFSKNEPEAMANHDAIIIRDGSLRWTGEDEEPVLSNVNINIPARQLTLVIGPVASGKSTLAKALVGQLPYVSGNIYMEDNGGVAFCDQEPFLVNDSIQANIVGYSDHELADPSWLDTVIQAVDLDNDLAAFPNGRETHVGSRASRLSGGQKQRVSIARALYSRKKTAVFDDVLSSLDAATKEHIFDKVFGPHGLFRVIGSTVVLFTHEVALLPRADHIIVLGTDGEVGGVGKYEDLLKTCHYVQSLAIGSAHGGSSPDISGSGKAPPRLKESSKLADDSGPDTQSHSPPDFEAPPQSSDQTPDALTRRLDESYYLGIYAVFQAMALLFLGLFSGFALTRLAVKVGKSLHQVLLNAAIWAPMSFFSSTDTGTITNRFSGDIILIDGDLTMALLETLSSGLLVLIQMIYLAVQSFYLKTSRQLRFLDLEARGPLQSQLLETIHGLPTIRSFGWGKSSLVLELLIAATAVILVAVALHLHSTSQGFLGVALLQLMSLSQELKMTVINYTDLETSLTAVSRIKSFEENTPSENSRGDDKMFEHPPEGWPQSGRVTFDSVSVSYDNGSKAPALLDKKDSPAITTPSLALDNFSLEIQAGQRVAIVGRSGSAKSTLLSALARMVDLASGSIHIDGLDTYSFRPSVVRSRAFNVIPQEPFFFYKTVALNLDPFGVRSDEEIHAALESVHLLDLVGGEMGGIRAQVDNFEADFSQGQKQLLALARALLKPDEARIVLVDEATSSVDQHTADLMRDIIEGEFTGRGKTVIAVAHQLRTAMEFDVVVVLDSGRIIEKGRPADLYEDRLLKTSPLVLTAAPTSLIVNKVLTTAPTTEIPTIAANKLNATVPADILAIPIVPVCEVARNKSGVATNSALYELNAPIEPAAVAQSRLLAQTAACIWYSHSSLALK</sequence>
<evidence type="ECO:0000256" key="2">
    <source>
        <dbReference type="ARBA" id="ARBA00009726"/>
    </source>
</evidence>
<dbReference type="GO" id="GO:0005524">
    <property type="term" value="F:ATP binding"/>
    <property type="evidence" value="ECO:0007669"/>
    <property type="project" value="UniProtKB-KW"/>
</dbReference>